<dbReference type="EMBL" id="LT960614">
    <property type="protein sequence ID" value="SON57566.1"/>
    <property type="molecule type" value="Genomic_DNA"/>
</dbReference>
<evidence type="ECO:0008006" key="4">
    <source>
        <dbReference type="Google" id="ProtNLM"/>
    </source>
</evidence>
<evidence type="ECO:0000313" key="3">
    <source>
        <dbReference type="Proteomes" id="UP000223606"/>
    </source>
</evidence>
<sequence>MLRRLSAISLATLVVAAGPAYSAEITADGAKALADEFARYIGKDAFDKGYVSITPRGESYLVTLDTEKLVKLVPSESGSVTVDGKAAFTAEPLDDGTWRVRNDSTPSSVTMTLNPPHGPETFTYTFDGPIDGDGIFDPSLGVFRSYTGRSNGFSMTGPGVQAEEKNISVTMSGTAVSDGVSDIEGNAGIDSLDETFTIPDAPPMQLSVRQIGQDFAVKALKGRAILDLLAFIVAHNKEDKLAAENESEFKSLVNAALPLFDHHDQTLSMASLAVESPMGPVTMDNFGMRFAMSGLVAKAEMSLGVKAENLAFPPVGIPPWAVQLVPTAFDVGLGVDGMDLEAPSKLFVSEMDINDPKPVTPQVEEQLAKLALPTGKVHVTIQPTTVLSSLYTANATGDFDIVPAEPQPIVEGTATITMKGLDETMAAIQAEAANDPEAAGAAMGLTFAKGLAKTNPDGSATWEIAVAANGSVRINGQMMVPPSR</sequence>
<dbReference type="Proteomes" id="UP000223606">
    <property type="component" value="Chromosome 1"/>
</dbReference>
<organism evidence="2 3">
    <name type="scientific">Hartmannibacter diazotrophicus</name>
    <dbReference type="NCBI Taxonomy" id="1482074"/>
    <lineage>
        <taxon>Bacteria</taxon>
        <taxon>Pseudomonadati</taxon>
        <taxon>Pseudomonadota</taxon>
        <taxon>Alphaproteobacteria</taxon>
        <taxon>Hyphomicrobiales</taxon>
        <taxon>Pleomorphomonadaceae</taxon>
        <taxon>Hartmannibacter</taxon>
    </lineage>
</organism>
<name>A0A2C9DBD2_9HYPH</name>
<evidence type="ECO:0000256" key="1">
    <source>
        <dbReference type="SAM" id="SignalP"/>
    </source>
</evidence>
<dbReference type="KEGG" id="hdi:HDIA_4025"/>
<evidence type="ECO:0000313" key="2">
    <source>
        <dbReference type="EMBL" id="SON57566.1"/>
    </source>
</evidence>
<gene>
    <name evidence="2" type="ORF">HDIA_4025</name>
</gene>
<keyword evidence="3" id="KW-1185">Reference proteome</keyword>
<feature type="signal peptide" evidence="1">
    <location>
        <begin position="1"/>
        <end position="22"/>
    </location>
</feature>
<dbReference type="OrthoDB" id="7904364at2"/>
<proteinExistence type="predicted"/>
<feature type="chain" id="PRO_5012496992" description="DUF2125 domain-containing protein" evidence="1">
    <location>
        <begin position="23"/>
        <end position="484"/>
    </location>
</feature>
<protein>
    <recommendedName>
        <fullName evidence="4">DUF2125 domain-containing protein</fullName>
    </recommendedName>
</protein>
<dbReference type="AlphaFoldDB" id="A0A2C9DBD2"/>
<reference evidence="3" key="1">
    <citation type="submission" date="2017-09" db="EMBL/GenBank/DDBJ databases">
        <title>Genome sequence of Nannocystis excedens DSM 71.</title>
        <authorList>
            <person name="Blom J."/>
        </authorList>
    </citation>
    <scope>NUCLEOTIDE SEQUENCE [LARGE SCALE GENOMIC DNA]</scope>
    <source>
        <strain evidence="3">type strain: E19</strain>
    </source>
</reference>
<dbReference type="RefSeq" id="WP_099557803.1">
    <property type="nucleotide sequence ID" value="NZ_LT960614.1"/>
</dbReference>
<accession>A0A2C9DBD2</accession>
<keyword evidence="1" id="KW-0732">Signal</keyword>